<evidence type="ECO:0000313" key="2">
    <source>
        <dbReference type="EMBL" id="MFD1398804.1"/>
    </source>
</evidence>
<dbReference type="EMBL" id="JBHTOA010000023">
    <property type="protein sequence ID" value="MFD1398804.1"/>
    <property type="molecule type" value="Genomic_DNA"/>
</dbReference>
<organism evidence="2 3">
    <name type="scientific">Lacticaseibacillus suilingensis</name>
    <dbReference type="NCBI Taxonomy" id="2799577"/>
    <lineage>
        <taxon>Bacteria</taxon>
        <taxon>Bacillati</taxon>
        <taxon>Bacillota</taxon>
        <taxon>Bacilli</taxon>
        <taxon>Lactobacillales</taxon>
        <taxon>Lactobacillaceae</taxon>
        <taxon>Lacticaseibacillus</taxon>
    </lineage>
</organism>
<dbReference type="RefSeq" id="WP_204118696.1">
    <property type="nucleotide sequence ID" value="NZ_BOLV01000007.1"/>
</dbReference>
<gene>
    <name evidence="2" type="ORF">ACFQ41_05735</name>
</gene>
<feature type="transmembrane region" description="Helical" evidence="1">
    <location>
        <begin position="109"/>
        <end position="129"/>
    </location>
</feature>
<evidence type="ECO:0000313" key="3">
    <source>
        <dbReference type="Proteomes" id="UP001597199"/>
    </source>
</evidence>
<sequence length="184" mass="20147">MPEINQNGNTVVNVKKSRNGSWIDKEFSASVFLFFIKGRISVDYRGVHITEQNTMLGIIPAGQNKQTIPLNNISGASISTAYKASRFFWGAILAILGIFTLPSSPLLGIILAVIGVVMFANGILTKLFIEKSGTAYALSVPFFNKADIIAVQQVIEQALEANADKTDNSLYMKRLNEEDMSDVQ</sequence>
<keyword evidence="3" id="KW-1185">Reference proteome</keyword>
<keyword evidence="1" id="KW-0812">Transmembrane</keyword>
<comment type="caution">
    <text evidence="2">The sequence shown here is derived from an EMBL/GenBank/DDBJ whole genome shotgun (WGS) entry which is preliminary data.</text>
</comment>
<proteinExistence type="predicted"/>
<dbReference type="Proteomes" id="UP001597199">
    <property type="component" value="Unassembled WGS sequence"/>
</dbReference>
<accession>A0ABW4BEA0</accession>
<keyword evidence="1" id="KW-0472">Membrane</keyword>
<feature type="transmembrane region" description="Helical" evidence="1">
    <location>
        <begin position="87"/>
        <end position="103"/>
    </location>
</feature>
<evidence type="ECO:0000256" key="1">
    <source>
        <dbReference type="SAM" id="Phobius"/>
    </source>
</evidence>
<protein>
    <recommendedName>
        <fullName evidence="4">DUF2892 domain-containing protein</fullName>
    </recommendedName>
</protein>
<name>A0ABW4BEA0_9LACO</name>
<evidence type="ECO:0008006" key="4">
    <source>
        <dbReference type="Google" id="ProtNLM"/>
    </source>
</evidence>
<reference evidence="3" key="1">
    <citation type="journal article" date="2019" name="Int. J. Syst. Evol. Microbiol.">
        <title>The Global Catalogue of Microorganisms (GCM) 10K type strain sequencing project: providing services to taxonomists for standard genome sequencing and annotation.</title>
        <authorList>
            <consortium name="The Broad Institute Genomics Platform"/>
            <consortium name="The Broad Institute Genome Sequencing Center for Infectious Disease"/>
            <person name="Wu L."/>
            <person name="Ma J."/>
        </authorList>
    </citation>
    <scope>NUCLEOTIDE SEQUENCE [LARGE SCALE GENOMIC DNA]</scope>
    <source>
        <strain evidence="3">CCM 9110</strain>
    </source>
</reference>
<keyword evidence="1" id="KW-1133">Transmembrane helix</keyword>